<name>A0A7M5V9V6_9CNID</name>
<protein>
    <submittedName>
        <fullName evidence="2">Uncharacterized protein</fullName>
    </submittedName>
</protein>
<sequence length="626" mass="72974">MGVGKREWGGRHQSSLLFVVVFMCTIVLYEVMIEINLFDNTPNRVLLVSPKFLHRRNQSLFFNNIIIEKKKPIFEEINHFIKLISKSKRFERKNELRKEMLDLVRSLNRLSPGHTPKNNIGQNVTLILNGIQDLDNTLALLSDLKQHLPDWSKKTRILVALNNKTNGKLSVYLKQLKPILEWVTLTEEQSKLIVSTLVNAIQKVTTPYVFLVRGARKFDNILNWDQFLKPLLRGYVDVVSGAVRYPNGNWHSGCHQSKLIWSQYKTQHGYDMIRHNDGRKSQNKLWVQCDYFDGPFAIKIDILLAALSPKIRKICPDPMFYKHVIYTLNNLNAIMSVSQTTTFYMDSPKELTRRQWLDFAFISEISEIIAINTDHSITHYEFNYTEVNCVCSNKANMLKPRACMRNLHFMLMNTYKLFDKYNYGYTNEDGSGMSATKLDDTLPWDLDQDFAFRSSDFADLVKHEDEFQKVGMYFAKELEGKTCLTNITDTEDFACGYIGLRGRNWRLEVWGEYLLLGDLYQPWKLNPLYQHLLPSNRIHGNDTKVRMRDHWSQMRPNPGQYSRLRYGCDILHHAKHWSEGGGTNKKSSWGNYITGPRFQQCAIEGHHLCLNQYLADGNIQFQQPWA</sequence>
<dbReference type="GeneID" id="136814782"/>
<keyword evidence="1" id="KW-1133">Transmembrane helix</keyword>
<dbReference type="OrthoDB" id="6358690at2759"/>
<dbReference type="Proteomes" id="UP000594262">
    <property type="component" value="Unplaced"/>
</dbReference>
<accession>A0A7M5V9V6</accession>
<dbReference type="EnsemblMetazoa" id="CLYHEMT012306.1">
    <property type="protein sequence ID" value="CLYHEMP012306.1"/>
    <property type="gene ID" value="CLYHEMG012306"/>
</dbReference>
<reference evidence="2" key="1">
    <citation type="submission" date="2021-01" db="UniProtKB">
        <authorList>
            <consortium name="EnsemblMetazoa"/>
        </authorList>
    </citation>
    <scope>IDENTIFICATION</scope>
</reference>
<evidence type="ECO:0000313" key="2">
    <source>
        <dbReference type="EnsemblMetazoa" id="CLYHEMP012306.1"/>
    </source>
</evidence>
<dbReference type="RefSeq" id="XP_066927306.1">
    <property type="nucleotide sequence ID" value="XM_067071205.1"/>
</dbReference>
<dbReference type="PANTHER" id="PTHR13627:SF34">
    <property type="entry name" value="RIBITOL-5-PHOSPHATE TRANSFERASE"/>
    <property type="match status" value="1"/>
</dbReference>
<keyword evidence="1" id="KW-0812">Transmembrane</keyword>
<keyword evidence="1" id="KW-0472">Membrane</keyword>
<keyword evidence="3" id="KW-1185">Reference proteome</keyword>
<evidence type="ECO:0000313" key="3">
    <source>
        <dbReference type="Proteomes" id="UP000594262"/>
    </source>
</evidence>
<proteinExistence type="predicted"/>
<organism evidence="2 3">
    <name type="scientific">Clytia hemisphaerica</name>
    <dbReference type="NCBI Taxonomy" id="252671"/>
    <lineage>
        <taxon>Eukaryota</taxon>
        <taxon>Metazoa</taxon>
        <taxon>Cnidaria</taxon>
        <taxon>Hydrozoa</taxon>
        <taxon>Hydroidolina</taxon>
        <taxon>Leptothecata</taxon>
        <taxon>Obeliida</taxon>
        <taxon>Clytiidae</taxon>
        <taxon>Clytia</taxon>
    </lineage>
</organism>
<dbReference type="InterPro" id="IPR052613">
    <property type="entry name" value="LicD_transferase"/>
</dbReference>
<evidence type="ECO:0000256" key="1">
    <source>
        <dbReference type="SAM" id="Phobius"/>
    </source>
</evidence>
<feature type="transmembrane region" description="Helical" evidence="1">
    <location>
        <begin position="16"/>
        <end position="38"/>
    </location>
</feature>
<dbReference type="PANTHER" id="PTHR13627">
    <property type="entry name" value="FUKUTIN RELATED PROTEIN"/>
    <property type="match status" value="1"/>
</dbReference>
<dbReference type="AlphaFoldDB" id="A0A7M5V9V6"/>